<evidence type="ECO:0000256" key="3">
    <source>
        <dbReference type="ARBA" id="ARBA00022692"/>
    </source>
</evidence>
<feature type="domain" description="Leucine-rich repeat-containing N-terminal plant-type" evidence="10">
    <location>
        <begin position="49"/>
        <end position="85"/>
    </location>
</feature>
<evidence type="ECO:0000256" key="2">
    <source>
        <dbReference type="ARBA" id="ARBA00022614"/>
    </source>
</evidence>
<dbReference type="InterPro" id="IPR013210">
    <property type="entry name" value="LRR_N_plant-typ"/>
</dbReference>
<dbReference type="OrthoDB" id="1166624at2759"/>
<keyword evidence="6" id="KW-1133">Transmembrane helix</keyword>
<name>A0A8K0H8V0_9ROSA</name>
<evidence type="ECO:0000256" key="9">
    <source>
        <dbReference type="ARBA" id="ARBA00023180"/>
    </source>
</evidence>
<keyword evidence="7" id="KW-0472">Membrane</keyword>
<dbReference type="InterPro" id="IPR032675">
    <property type="entry name" value="LRR_dom_sf"/>
</dbReference>
<evidence type="ECO:0000313" key="11">
    <source>
        <dbReference type="EMBL" id="KAF3448082.1"/>
    </source>
</evidence>
<reference evidence="11" key="1">
    <citation type="submission" date="2020-03" db="EMBL/GenBank/DDBJ databases">
        <title>A high-quality chromosome-level genome assembly of a woody plant with both climbing and erect habits, Rhamnella rubrinervis.</title>
        <authorList>
            <person name="Lu Z."/>
            <person name="Yang Y."/>
            <person name="Zhu X."/>
            <person name="Sun Y."/>
        </authorList>
    </citation>
    <scope>NUCLEOTIDE SEQUENCE</scope>
    <source>
        <strain evidence="11">BYM</strain>
        <tissue evidence="11">Leaf</tissue>
    </source>
</reference>
<evidence type="ECO:0000259" key="10">
    <source>
        <dbReference type="Pfam" id="PF08263"/>
    </source>
</evidence>
<comment type="caution">
    <text evidence="11">The sequence shown here is derived from an EMBL/GenBank/DDBJ whole genome shotgun (WGS) entry which is preliminary data.</text>
</comment>
<accession>A0A8K0H8V0</accession>
<dbReference type="PANTHER" id="PTHR48061:SF2">
    <property type="entry name" value="RECEPTOR LIKE PROTEIN 30-LIKE"/>
    <property type="match status" value="1"/>
</dbReference>
<evidence type="ECO:0000256" key="4">
    <source>
        <dbReference type="ARBA" id="ARBA00022729"/>
    </source>
</evidence>
<keyword evidence="2" id="KW-0433">Leucine-rich repeat</keyword>
<protein>
    <recommendedName>
        <fullName evidence="10">Leucine-rich repeat-containing N-terminal plant-type domain-containing protein</fullName>
    </recommendedName>
</protein>
<keyword evidence="5" id="KW-0677">Repeat</keyword>
<dbReference type="Proteomes" id="UP000796880">
    <property type="component" value="Unassembled WGS sequence"/>
</dbReference>
<organism evidence="11 12">
    <name type="scientific">Rhamnella rubrinervis</name>
    <dbReference type="NCBI Taxonomy" id="2594499"/>
    <lineage>
        <taxon>Eukaryota</taxon>
        <taxon>Viridiplantae</taxon>
        <taxon>Streptophyta</taxon>
        <taxon>Embryophyta</taxon>
        <taxon>Tracheophyta</taxon>
        <taxon>Spermatophyta</taxon>
        <taxon>Magnoliopsida</taxon>
        <taxon>eudicotyledons</taxon>
        <taxon>Gunneridae</taxon>
        <taxon>Pentapetalae</taxon>
        <taxon>rosids</taxon>
        <taxon>fabids</taxon>
        <taxon>Rosales</taxon>
        <taxon>Rhamnaceae</taxon>
        <taxon>rhamnoid group</taxon>
        <taxon>Rhamneae</taxon>
        <taxon>Rhamnella</taxon>
    </lineage>
</organism>
<dbReference type="InterPro" id="IPR046956">
    <property type="entry name" value="RLP23-like"/>
</dbReference>
<dbReference type="Pfam" id="PF08263">
    <property type="entry name" value="LRRNT_2"/>
    <property type="match status" value="1"/>
</dbReference>
<evidence type="ECO:0000256" key="6">
    <source>
        <dbReference type="ARBA" id="ARBA00022989"/>
    </source>
</evidence>
<proteinExistence type="predicted"/>
<keyword evidence="3" id="KW-0812">Transmembrane</keyword>
<evidence type="ECO:0000256" key="1">
    <source>
        <dbReference type="ARBA" id="ARBA00004479"/>
    </source>
</evidence>
<dbReference type="AlphaFoldDB" id="A0A8K0H8V0"/>
<keyword evidence="9" id="KW-0325">Glycoprotein</keyword>
<evidence type="ECO:0000256" key="7">
    <source>
        <dbReference type="ARBA" id="ARBA00023136"/>
    </source>
</evidence>
<dbReference type="SUPFAM" id="SSF52058">
    <property type="entry name" value="L domain-like"/>
    <property type="match status" value="1"/>
</dbReference>
<evidence type="ECO:0000313" key="12">
    <source>
        <dbReference type="Proteomes" id="UP000796880"/>
    </source>
</evidence>
<dbReference type="Gene3D" id="3.80.10.10">
    <property type="entry name" value="Ribonuclease Inhibitor"/>
    <property type="match status" value="1"/>
</dbReference>
<dbReference type="EMBL" id="VOIH02000004">
    <property type="protein sequence ID" value="KAF3448082.1"/>
    <property type="molecule type" value="Genomic_DNA"/>
</dbReference>
<evidence type="ECO:0000256" key="8">
    <source>
        <dbReference type="ARBA" id="ARBA00023170"/>
    </source>
</evidence>
<gene>
    <name evidence="11" type="ORF">FNV43_RR08790</name>
</gene>
<evidence type="ECO:0000256" key="5">
    <source>
        <dbReference type="ARBA" id="ARBA00022737"/>
    </source>
</evidence>
<keyword evidence="12" id="KW-1185">Reference proteome</keyword>
<dbReference type="PANTHER" id="PTHR48061">
    <property type="entry name" value="LEUCINE-RICH REPEAT RECEPTOR PROTEIN KINASE EMS1-LIKE-RELATED"/>
    <property type="match status" value="1"/>
</dbReference>
<keyword evidence="4" id="KW-0732">Signal</keyword>
<keyword evidence="8" id="KW-0675">Receptor</keyword>
<sequence>MKLLRPSKIDTEEGRSCVLHLTRVGANRAVKSVNHVNIVSAQSLAHQQSLLPQLKDTLIFDANNSTILVKWNQSSDCCSWAGISCEEGRVTGLDLRHEPITGGINDNSCLWNLIYLKTLDLPFIPSRENLSYLNLSSSFSGQIPKEISLLKKLRILDLSDSSNLRISNLRMLVQNLTELEELYLDYVYISAPGYEWGQALSSSCLI</sequence>
<dbReference type="GO" id="GO:0016020">
    <property type="term" value="C:membrane"/>
    <property type="evidence" value="ECO:0007669"/>
    <property type="project" value="UniProtKB-SubCell"/>
</dbReference>
<comment type="subcellular location">
    <subcellularLocation>
        <location evidence="1">Membrane</location>
        <topology evidence="1">Single-pass type I membrane protein</topology>
    </subcellularLocation>
</comment>